<reference evidence="3 4" key="1">
    <citation type="submission" date="2018-05" db="EMBL/GenBank/DDBJ databases">
        <title>Whole genome sequencing for identification of molecular markers to develop diagnostic detection tools for the regulated plant pathogen Lachnellula willkommii.</title>
        <authorList>
            <person name="Giroux E."/>
            <person name="Bilodeau G."/>
        </authorList>
    </citation>
    <scope>NUCLEOTIDE SEQUENCE [LARGE SCALE GENOMIC DNA]</scope>
    <source>
        <strain evidence="3 4">CBS 625.97</strain>
    </source>
</reference>
<dbReference type="PANTHER" id="PTHR38117:SF2">
    <property type="entry name" value="NACHT AND WD40 DOMAIN PROTEIN"/>
    <property type="match status" value="1"/>
</dbReference>
<dbReference type="Pfam" id="PF23155">
    <property type="entry name" value="DUF7053"/>
    <property type="match status" value="1"/>
</dbReference>
<feature type="compositionally biased region" description="Low complexity" evidence="1">
    <location>
        <begin position="226"/>
        <end position="248"/>
    </location>
</feature>
<evidence type="ECO:0000256" key="1">
    <source>
        <dbReference type="SAM" id="MobiDB-lite"/>
    </source>
</evidence>
<protein>
    <recommendedName>
        <fullName evidence="2">DUF7053 domain-containing protein</fullName>
    </recommendedName>
</protein>
<keyword evidence="4" id="KW-1185">Reference proteome</keyword>
<dbReference type="AlphaFoldDB" id="A0A7D8UP56"/>
<organism evidence="3 4">
    <name type="scientific">Lachnellula cervina</name>
    <dbReference type="NCBI Taxonomy" id="1316786"/>
    <lineage>
        <taxon>Eukaryota</taxon>
        <taxon>Fungi</taxon>
        <taxon>Dikarya</taxon>
        <taxon>Ascomycota</taxon>
        <taxon>Pezizomycotina</taxon>
        <taxon>Leotiomycetes</taxon>
        <taxon>Helotiales</taxon>
        <taxon>Lachnaceae</taxon>
        <taxon>Lachnellula</taxon>
    </lineage>
</organism>
<feature type="compositionally biased region" description="Pro residues" evidence="1">
    <location>
        <begin position="265"/>
        <end position="276"/>
    </location>
</feature>
<dbReference type="InterPro" id="IPR055481">
    <property type="entry name" value="DUF7053"/>
</dbReference>
<comment type="caution">
    <text evidence="3">The sequence shown here is derived from an EMBL/GenBank/DDBJ whole genome shotgun (WGS) entry which is preliminary data.</text>
</comment>
<name>A0A7D8UP56_9HELO</name>
<dbReference type="PANTHER" id="PTHR38117">
    <property type="entry name" value="NACHT AND WD40 DOMAIN PROTEIN"/>
    <property type="match status" value="1"/>
</dbReference>
<feature type="domain" description="DUF7053" evidence="2">
    <location>
        <begin position="42"/>
        <end position="209"/>
    </location>
</feature>
<feature type="compositionally biased region" description="Basic and acidic residues" evidence="1">
    <location>
        <begin position="299"/>
        <end position="323"/>
    </location>
</feature>
<proteinExistence type="predicted"/>
<evidence type="ECO:0000313" key="3">
    <source>
        <dbReference type="EMBL" id="TVY51028.1"/>
    </source>
</evidence>
<dbReference type="OrthoDB" id="3246050at2759"/>
<dbReference type="Proteomes" id="UP000481288">
    <property type="component" value="Unassembled WGS sequence"/>
</dbReference>
<sequence>MVIGIASVVGSDPAVLVLSITHSTEHRAQSTEHRIQNTVAMSKRTTFTTITPLPAGVSRETALETLHDHLEMIDLNPSHTERHAIASPAEATPEEYHCTWYSITDKISYFPGYKGNISFKACFHDLGLGVQIHVYAPMGLDIKEKWSVGGNTPNEPIQPAEIGIGAPVSGLYLREDVEIRCNFMLTRFVRKQLKDALSTLVARLMVKAQLQEATETNRRLTYTTHQSFSSHQSHNSFSPPPSNASFSPPNSPPPMHSQPMMLRPNAPPFGSPPLSPPHTGKFPPAEYAPQPLECPPRWSEQHSRVALKPERESYQNPMYDEKPTYSNYPKYNEMDANQKPKPTSPIELP</sequence>
<feature type="region of interest" description="Disordered" evidence="1">
    <location>
        <begin position="224"/>
        <end position="349"/>
    </location>
</feature>
<accession>A0A7D8UP56</accession>
<evidence type="ECO:0000259" key="2">
    <source>
        <dbReference type="Pfam" id="PF23155"/>
    </source>
</evidence>
<dbReference type="EMBL" id="QGMG01000933">
    <property type="protein sequence ID" value="TVY51028.1"/>
    <property type="molecule type" value="Genomic_DNA"/>
</dbReference>
<evidence type="ECO:0000313" key="4">
    <source>
        <dbReference type="Proteomes" id="UP000481288"/>
    </source>
</evidence>
<gene>
    <name evidence="3" type="ORF">LCER1_G008210</name>
</gene>